<organism evidence="2 3">
    <name type="scientific">Streptomyces viridochromogenes</name>
    <dbReference type="NCBI Taxonomy" id="1938"/>
    <lineage>
        <taxon>Bacteria</taxon>
        <taxon>Bacillati</taxon>
        <taxon>Actinomycetota</taxon>
        <taxon>Actinomycetes</taxon>
        <taxon>Kitasatosporales</taxon>
        <taxon>Streptomycetaceae</taxon>
        <taxon>Streptomyces</taxon>
    </lineage>
</organism>
<proteinExistence type="predicted"/>
<protein>
    <submittedName>
        <fullName evidence="2">Uncharacterized protein</fullName>
    </submittedName>
</protein>
<reference evidence="2 3" key="1">
    <citation type="submission" date="2015-06" db="EMBL/GenBank/DDBJ databases">
        <authorList>
            <person name="Hoefler B.C."/>
            <person name="Straight P.D."/>
        </authorList>
    </citation>
    <scope>NUCLEOTIDE SEQUENCE [LARGE SCALE GENOMIC DNA]</scope>
    <source>
        <strain evidence="2 3">NRRL 3427</strain>
    </source>
</reference>
<dbReference type="Proteomes" id="UP000037023">
    <property type="component" value="Unassembled WGS sequence"/>
</dbReference>
<evidence type="ECO:0000313" key="2">
    <source>
        <dbReference type="EMBL" id="KOG22734.1"/>
    </source>
</evidence>
<feature type="compositionally biased region" description="Polar residues" evidence="1">
    <location>
        <begin position="78"/>
        <end position="96"/>
    </location>
</feature>
<dbReference type="PATRIC" id="fig|1938.6.peg.4526"/>
<feature type="compositionally biased region" description="Low complexity" evidence="1">
    <location>
        <begin position="60"/>
        <end position="75"/>
    </location>
</feature>
<evidence type="ECO:0000313" key="3">
    <source>
        <dbReference type="Proteomes" id="UP000037023"/>
    </source>
</evidence>
<feature type="region of interest" description="Disordered" evidence="1">
    <location>
        <begin position="1"/>
        <end position="150"/>
    </location>
</feature>
<dbReference type="EMBL" id="LGUP01000237">
    <property type="protein sequence ID" value="KOG22734.1"/>
    <property type="molecule type" value="Genomic_DNA"/>
</dbReference>
<feature type="compositionally biased region" description="Low complexity" evidence="1">
    <location>
        <begin position="140"/>
        <end position="150"/>
    </location>
</feature>
<gene>
    <name evidence="2" type="ORF">ADK34_21045</name>
</gene>
<name>A0A0L8KAE1_STRVR</name>
<feature type="compositionally biased region" description="Low complexity" evidence="1">
    <location>
        <begin position="113"/>
        <end position="131"/>
    </location>
</feature>
<accession>A0A0L8KAE1</accession>
<comment type="caution">
    <text evidence="2">The sequence shown here is derived from an EMBL/GenBank/DDBJ whole genome shotgun (WGS) entry which is preliminary data.</text>
</comment>
<feature type="compositionally biased region" description="Basic and acidic residues" evidence="1">
    <location>
        <begin position="47"/>
        <end position="58"/>
    </location>
</feature>
<evidence type="ECO:0000256" key="1">
    <source>
        <dbReference type="SAM" id="MobiDB-lite"/>
    </source>
</evidence>
<sequence>MVLVRAVRPAGVRERRSITGTGSERAATRMARSVPKAYLRSPSDQKPAGERAVTERTRFSRPSSRASSPPREFPATCGCSTPTAPQKASSTGTTVDRSYGEPSGSPSDAPNPGRSTAITSRSAASTSRTGSHACQWCPMPWSSSRGSPAPRRSYVIDVVRGPVGVSIVNAIRAGIPAPCPEHLVCEVP</sequence>
<dbReference type="AlphaFoldDB" id="A0A0L8KAE1"/>